<protein>
    <recommendedName>
        <fullName evidence="5">Isocitrate lyase</fullName>
    </recommendedName>
</protein>
<dbReference type="Gene3D" id="3.20.20.60">
    <property type="entry name" value="Phosphoenolpyruvate-binding domains"/>
    <property type="match status" value="1"/>
</dbReference>
<evidence type="ECO:0000313" key="2">
    <source>
        <dbReference type="EMBL" id="SZX70156.1"/>
    </source>
</evidence>
<feature type="compositionally biased region" description="Low complexity" evidence="1">
    <location>
        <begin position="413"/>
        <end position="432"/>
    </location>
</feature>
<evidence type="ECO:0000313" key="4">
    <source>
        <dbReference type="Proteomes" id="UP000256970"/>
    </source>
</evidence>
<dbReference type="InterPro" id="IPR039556">
    <property type="entry name" value="ICL/PEPM"/>
</dbReference>
<name>A0A383W0H7_TETOB</name>
<dbReference type="PANTHER" id="PTHR42905:SF2">
    <property type="entry name" value="PHOSPHOENOLPYRUVATE CARBOXYLASE FAMILY PROTEIN"/>
    <property type="match status" value="1"/>
</dbReference>
<dbReference type="STRING" id="3088.A0A383W0H7"/>
<feature type="region of interest" description="Disordered" evidence="1">
    <location>
        <begin position="1"/>
        <end position="21"/>
    </location>
</feature>
<evidence type="ECO:0008006" key="5">
    <source>
        <dbReference type="Google" id="ProtNLM"/>
    </source>
</evidence>
<dbReference type="InterPro" id="IPR040442">
    <property type="entry name" value="Pyrv_kinase-like_dom_sf"/>
</dbReference>
<feature type="compositionally biased region" description="Low complexity" evidence="1">
    <location>
        <begin position="382"/>
        <end position="391"/>
    </location>
</feature>
<dbReference type="InterPro" id="IPR015813">
    <property type="entry name" value="Pyrv/PenolPyrv_kinase-like_dom"/>
</dbReference>
<reference evidence="2 4" key="1">
    <citation type="submission" date="2016-10" db="EMBL/GenBank/DDBJ databases">
        <authorList>
            <person name="Cai Z."/>
        </authorList>
    </citation>
    <scope>NUCLEOTIDE SEQUENCE [LARGE SCALE GENOMIC DNA]</scope>
</reference>
<dbReference type="Pfam" id="PF13714">
    <property type="entry name" value="PEP_mutase"/>
    <property type="match status" value="1"/>
</dbReference>
<gene>
    <name evidence="2" type="ORF">BQ4739_LOCUS10394</name>
    <name evidence="3" type="ORF">BQ4739_LOCUS19001</name>
</gene>
<feature type="region of interest" description="Disordered" evidence="1">
    <location>
        <begin position="332"/>
        <end position="354"/>
    </location>
</feature>
<dbReference type="GO" id="GO:0003824">
    <property type="term" value="F:catalytic activity"/>
    <property type="evidence" value="ECO:0007669"/>
    <property type="project" value="InterPro"/>
</dbReference>
<dbReference type="Proteomes" id="UP000256970">
    <property type="component" value="Unassembled WGS sequence"/>
</dbReference>
<proteinExistence type="predicted"/>
<keyword evidence="4" id="KW-1185">Reference proteome</keyword>
<sequence>MHTVKSACHSSGISSSSPASKAWPRARRGCIVLAAKSPSRTDALRKLLKGPQILKGPCCHDGLSARLIERAGFDFAFMSGFCTAGAKLGAPDTGLLSYAEMVDTGRYVHEATKRIPIIGDGDTGYGNAMNVKRTVRGYAAAGFAGILIEDQAWPKSCGHVRGKRVVSREEAVSRIRAAADARDEGADILILARSDARQAESLDEALARAAAFADAGADMLFIDALASKEEMLAFTQLGGAAAGLPKMANMLEGGGKTPILPPEELQAMGFKLVAYPLSLLGVSIRAMERALVGLKAGQVPDVRDTGTFVDMQMAVGFPEYYEEEARYAISTPSSGTSSAAAAANSKPDSSSSAPYVSGFGPGAAAAATAGASTAAAATAAAATGDSSSSSSNQQQQEEEAPRGPVVEADEVVPPEGSSTFGSTTGSTTGSTSVTRQYSSEQERQSRWDAFRRSKFFRVVIKDKRTGVVKLETRIPAGFIGGMTALIPQVAGVNFEEMVEAAMGESLDLSKPLLDYESGNDVITVFLE</sequence>
<feature type="region of interest" description="Disordered" evidence="1">
    <location>
        <begin position="382"/>
        <end position="444"/>
    </location>
</feature>
<evidence type="ECO:0000313" key="3">
    <source>
        <dbReference type="EMBL" id="SZX78686.1"/>
    </source>
</evidence>
<dbReference type="CDD" id="cd00377">
    <property type="entry name" value="ICL_PEPM"/>
    <property type="match status" value="1"/>
</dbReference>
<dbReference type="EMBL" id="FNXT01001330">
    <property type="protein sequence ID" value="SZX78686.1"/>
    <property type="molecule type" value="Genomic_DNA"/>
</dbReference>
<dbReference type="EMBL" id="FNXT01000973">
    <property type="protein sequence ID" value="SZX70156.1"/>
    <property type="molecule type" value="Genomic_DNA"/>
</dbReference>
<dbReference type="PANTHER" id="PTHR42905">
    <property type="entry name" value="PHOSPHOENOLPYRUVATE CARBOXYLASE"/>
    <property type="match status" value="1"/>
</dbReference>
<organism evidence="2 4">
    <name type="scientific">Tetradesmus obliquus</name>
    <name type="common">Green alga</name>
    <name type="synonym">Acutodesmus obliquus</name>
    <dbReference type="NCBI Taxonomy" id="3088"/>
    <lineage>
        <taxon>Eukaryota</taxon>
        <taxon>Viridiplantae</taxon>
        <taxon>Chlorophyta</taxon>
        <taxon>core chlorophytes</taxon>
        <taxon>Chlorophyceae</taxon>
        <taxon>CS clade</taxon>
        <taxon>Sphaeropleales</taxon>
        <taxon>Scenedesmaceae</taxon>
        <taxon>Tetradesmus</taxon>
    </lineage>
</organism>
<accession>A0A383W0H7</accession>
<dbReference type="SUPFAM" id="SSF51621">
    <property type="entry name" value="Phosphoenolpyruvate/pyruvate domain"/>
    <property type="match status" value="1"/>
</dbReference>
<evidence type="ECO:0000256" key="1">
    <source>
        <dbReference type="SAM" id="MobiDB-lite"/>
    </source>
</evidence>
<dbReference type="AlphaFoldDB" id="A0A383W0H7"/>